<dbReference type="PANTHER" id="PTHR12858:SF2">
    <property type="entry name" value="RIBOSOME BIOGENESIS PROTEIN BMS1 HOMOLOG"/>
    <property type="match status" value="1"/>
</dbReference>
<dbReference type="GO" id="GO:0030686">
    <property type="term" value="C:90S preribosome"/>
    <property type="evidence" value="ECO:0007669"/>
    <property type="project" value="TreeGrafter"/>
</dbReference>
<dbReference type="SMART" id="SM00785">
    <property type="entry name" value="AARP2CN"/>
    <property type="match status" value="1"/>
</dbReference>
<dbReference type="GeneID" id="19882287"/>
<evidence type="ECO:0000313" key="5">
    <source>
        <dbReference type="Proteomes" id="UP000011082"/>
    </source>
</evidence>
<keyword evidence="5" id="KW-1185">Reference proteome</keyword>
<dbReference type="InParanoid" id="L2GKF5"/>
<sequence>MAKIDKKAQRETIHAEKSRIAIKNMGYKDSSPPLVSIVGPKMSGKTTLLNSMVAHYWKAPREFAGPVTMSIRNRKHMLCECQSDIERVIDAIKVSDMIVFVVNLRIGLQKDTLEAIGMMNNHGVPKFCFVLTNYDQKISSKAVKDVEVRLQKEFSFPVKFFCLRTAEDNREHYENIRHFMRYIETMKYRPVEWRCVHPYVVVDRMRGETAFGYVRGGPIGKEVSAHIPGHGDVEITDIEVCSDPLGSRSNVFYSVLEETNDNEAGEESGVDSIFLEESSGRTSLDMEGESSHSDDNGSDLSMLKKRTRHRFKPAVSDEEGLAERFNEEYSDDKNSPGNVLEKMKSTELSNQRKVEECQKLIIPGTYVRFNLHNTSLDPTNLIVVGTYLPTEGTNILLKGKVSKNKWQTFDLKSNAPYFFSVGWCRFQSVPVFCRNGRFSKYCREFSEILFYGPSVPLGSSFFIYSYDADYKILGAGQILDISGRSTVKKKLKLIGHPRAVLGQNVVVQSMFSTSKEASRFVNARLSTASGLRGLIKSAVGKDGCVRAAFEGSVLMSETIFLKCLVPVEPLAYLQHTTPSAEYVRHLKDLGQRGDEPSSCSEDTSI</sequence>
<dbReference type="Pfam" id="PF04950">
    <property type="entry name" value="RIBIOP_C"/>
    <property type="match status" value="1"/>
</dbReference>
<proteinExistence type="predicted"/>
<evidence type="ECO:0000256" key="1">
    <source>
        <dbReference type="SAM" id="MobiDB-lite"/>
    </source>
</evidence>
<dbReference type="OMA" id="RERTWTG"/>
<dbReference type="GO" id="GO:0003924">
    <property type="term" value="F:GTPase activity"/>
    <property type="evidence" value="ECO:0007669"/>
    <property type="project" value="TreeGrafter"/>
</dbReference>
<dbReference type="SUPFAM" id="SSF52540">
    <property type="entry name" value="P-loop containing nucleoside triphosphate hydrolases"/>
    <property type="match status" value="1"/>
</dbReference>
<organism evidence="4 5">
    <name type="scientific">Vittaforma corneae (strain ATCC 50505)</name>
    <name type="common">Microsporidian parasite</name>
    <name type="synonym">Nosema corneum</name>
    <dbReference type="NCBI Taxonomy" id="993615"/>
    <lineage>
        <taxon>Eukaryota</taxon>
        <taxon>Fungi</taxon>
        <taxon>Fungi incertae sedis</taxon>
        <taxon>Microsporidia</taxon>
        <taxon>Nosematidae</taxon>
        <taxon>Vittaforma</taxon>
    </lineage>
</organism>
<feature type="domain" description="AARP2CN" evidence="2">
    <location>
        <begin position="175"/>
        <end position="245"/>
    </location>
</feature>
<evidence type="ECO:0000259" key="3">
    <source>
        <dbReference type="SMART" id="SM01362"/>
    </source>
</evidence>
<dbReference type="InterPro" id="IPR012948">
    <property type="entry name" value="AARP2CN"/>
</dbReference>
<dbReference type="FunCoup" id="L2GKF5">
    <property type="interactions" value="306"/>
</dbReference>
<dbReference type="GO" id="GO:0005525">
    <property type="term" value="F:GTP binding"/>
    <property type="evidence" value="ECO:0007669"/>
    <property type="project" value="TreeGrafter"/>
</dbReference>
<dbReference type="PANTHER" id="PTHR12858">
    <property type="entry name" value="RIBOSOME BIOGENESIS PROTEIN"/>
    <property type="match status" value="1"/>
</dbReference>
<dbReference type="InterPro" id="IPR007034">
    <property type="entry name" value="BMS1_TSR1_C"/>
</dbReference>
<dbReference type="GO" id="GO:0000462">
    <property type="term" value="P:maturation of SSU-rRNA from tricistronic rRNA transcript (SSU-rRNA, 5.8S rRNA, LSU-rRNA)"/>
    <property type="evidence" value="ECO:0007669"/>
    <property type="project" value="TreeGrafter"/>
</dbReference>
<evidence type="ECO:0008006" key="6">
    <source>
        <dbReference type="Google" id="ProtNLM"/>
    </source>
</evidence>
<dbReference type="InterPro" id="IPR027417">
    <property type="entry name" value="P-loop_NTPase"/>
</dbReference>
<dbReference type="OrthoDB" id="10260897at2759"/>
<feature type="non-terminal residue" evidence="4">
    <location>
        <position position="605"/>
    </location>
</feature>
<dbReference type="RefSeq" id="XP_007605022.1">
    <property type="nucleotide sequence ID" value="XM_007604960.1"/>
</dbReference>
<dbReference type="STRING" id="993615.L2GKF5"/>
<protein>
    <recommendedName>
        <fullName evidence="6">Bms1-type G domain-containing protein</fullName>
    </recommendedName>
</protein>
<dbReference type="AlphaFoldDB" id="L2GKF5"/>
<dbReference type="Gene3D" id="3.40.50.300">
    <property type="entry name" value="P-loop containing nucleotide triphosphate hydrolases"/>
    <property type="match status" value="1"/>
</dbReference>
<dbReference type="SMART" id="SM01362">
    <property type="entry name" value="DUF663"/>
    <property type="match status" value="1"/>
</dbReference>
<dbReference type="GO" id="GO:0034511">
    <property type="term" value="F:U3 snoRNA binding"/>
    <property type="evidence" value="ECO:0007669"/>
    <property type="project" value="TreeGrafter"/>
</dbReference>
<feature type="region of interest" description="Disordered" evidence="1">
    <location>
        <begin position="279"/>
        <end position="302"/>
    </location>
</feature>
<evidence type="ECO:0000259" key="2">
    <source>
        <dbReference type="SMART" id="SM00785"/>
    </source>
</evidence>
<dbReference type="Pfam" id="PF08142">
    <property type="entry name" value="AARP2CN"/>
    <property type="match status" value="1"/>
</dbReference>
<dbReference type="EMBL" id="JH370145">
    <property type="protein sequence ID" value="ELA41336.1"/>
    <property type="molecule type" value="Genomic_DNA"/>
</dbReference>
<feature type="domain" description="Ribosome biogenesis protein BMS1/TSR1 C-terminal" evidence="3">
    <location>
        <begin position="287"/>
        <end position="567"/>
    </location>
</feature>
<dbReference type="GO" id="GO:0000479">
    <property type="term" value="P:endonucleolytic cleavage of tricistronic rRNA transcript (SSU-rRNA, 5.8S rRNA, LSU-rRNA)"/>
    <property type="evidence" value="ECO:0007669"/>
    <property type="project" value="TreeGrafter"/>
</dbReference>
<dbReference type="GO" id="GO:0005634">
    <property type="term" value="C:nucleus"/>
    <property type="evidence" value="ECO:0007669"/>
    <property type="project" value="InterPro"/>
</dbReference>
<dbReference type="HOGENOM" id="CLU_002486_1_0_1"/>
<gene>
    <name evidence="4" type="ORF">VICG_01576</name>
</gene>
<accession>L2GKF5</accession>
<evidence type="ECO:0000313" key="4">
    <source>
        <dbReference type="EMBL" id="ELA41336.1"/>
    </source>
</evidence>
<reference evidence="5" key="1">
    <citation type="submission" date="2011-05" db="EMBL/GenBank/DDBJ databases">
        <title>The genome sequence of Vittaforma corneae strain ATCC 50505.</title>
        <authorList>
            <consortium name="The Broad Institute Genome Sequencing Platform"/>
            <person name="Cuomo C."/>
            <person name="Didier E."/>
            <person name="Bowers L."/>
            <person name="Young S.K."/>
            <person name="Zeng Q."/>
            <person name="Gargeya S."/>
            <person name="Fitzgerald M."/>
            <person name="Haas B."/>
            <person name="Abouelleil A."/>
            <person name="Alvarado L."/>
            <person name="Arachchi H.M."/>
            <person name="Berlin A."/>
            <person name="Chapman S.B."/>
            <person name="Gearin G."/>
            <person name="Goldberg J."/>
            <person name="Griggs A."/>
            <person name="Gujja S."/>
            <person name="Hansen M."/>
            <person name="Heiman D."/>
            <person name="Howarth C."/>
            <person name="Larimer J."/>
            <person name="Lui A."/>
            <person name="MacDonald P.J.P."/>
            <person name="McCowen C."/>
            <person name="Montmayeur A."/>
            <person name="Murphy C."/>
            <person name="Neiman D."/>
            <person name="Pearson M."/>
            <person name="Priest M."/>
            <person name="Roberts A."/>
            <person name="Saif S."/>
            <person name="Shea T."/>
            <person name="Sisk P."/>
            <person name="Stolte C."/>
            <person name="Sykes S."/>
            <person name="Wortman J."/>
            <person name="Nusbaum C."/>
            <person name="Birren B."/>
        </authorList>
    </citation>
    <scope>NUCLEOTIDE SEQUENCE [LARGE SCALE GENOMIC DNA]</scope>
    <source>
        <strain evidence="5">ATCC 50505</strain>
    </source>
</reference>
<dbReference type="Proteomes" id="UP000011082">
    <property type="component" value="Unassembled WGS sequence"/>
</dbReference>
<dbReference type="VEuPathDB" id="MicrosporidiaDB:VICG_01576"/>
<name>L2GKF5_VITCO</name>
<dbReference type="InterPro" id="IPR039761">
    <property type="entry name" value="Bms1/Tsr1"/>
</dbReference>